<dbReference type="AlphaFoldDB" id="A0A6S7C4W7"/>
<reference evidence="1 2" key="1">
    <citation type="submission" date="2020-04" db="EMBL/GenBank/DDBJ databases">
        <authorList>
            <person name="De Canck E."/>
        </authorList>
    </citation>
    <scope>NUCLEOTIDE SEQUENCE [LARGE SCALE GENOMIC DNA]</scope>
    <source>
        <strain evidence="1 2">LMG 28138</strain>
    </source>
</reference>
<dbReference type="EMBL" id="CADIKM010000004">
    <property type="protein sequence ID" value="CAB3781302.1"/>
    <property type="molecule type" value="Genomic_DNA"/>
</dbReference>
<name>A0A6S7C4W7_9BURK</name>
<proteinExistence type="predicted"/>
<protein>
    <submittedName>
        <fullName evidence="1">Uncharacterized protein</fullName>
    </submittedName>
</protein>
<dbReference type="Proteomes" id="UP000494115">
    <property type="component" value="Unassembled WGS sequence"/>
</dbReference>
<dbReference type="RefSeq" id="WP_175103711.1">
    <property type="nucleotide sequence ID" value="NZ_CADIKM010000004.1"/>
</dbReference>
<sequence length="96" mass="10967">MDSRELEGNLLARCAAAAHGQFSVAQNQREANVFRVAAMVVQHNFPQESSHLMDASNRYFGRYPGERLSAEDVVRNGWIFSFPRLRDMLTLRLRQG</sequence>
<organism evidence="1 2">
    <name type="scientific">Pararobbsia alpina</name>
    <dbReference type="NCBI Taxonomy" id="621374"/>
    <lineage>
        <taxon>Bacteria</taxon>
        <taxon>Pseudomonadati</taxon>
        <taxon>Pseudomonadota</taxon>
        <taxon>Betaproteobacteria</taxon>
        <taxon>Burkholderiales</taxon>
        <taxon>Burkholderiaceae</taxon>
        <taxon>Pararobbsia</taxon>
    </lineage>
</organism>
<accession>A0A6S7C4W7</accession>
<evidence type="ECO:0000313" key="2">
    <source>
        <dbReference type="Proteomes" id="UP000494115"/>
    </source>
</evidence>
<gene>
    <name evidence="1" type="ORF">LMG28138_01168</name>
</gene>
<keyword evidence="2" id="KW-1185">Reference proteome</keyword>
<evidence type="ECO:0000313" key="1">
    <source>
        <dbReference type="EMBL" id="CAB3781302.1"/>
    </source>
</evidence>